<comment type="caution">
    <text evidence="2">The sequence shown here is derived from an EMBL/GenBank/DDBJ whole genome shotgun (WGS) entry which is preliminary data.</text>
</comment>
<keyword evidence="3" id="KW-1185">Reference proteome</keyword>
<accession>A0A7J7DMT3</accession>
<dbReference type="AlphaFoldDB" id="A0A7J7DMT3"/>
<protein>
    <submittedName>
        <fullName evidence="2">Uncharacterized protein</fullName>
    </submittedName>
</protein>
<reference evidence="2 3" key="1">
    <citation type="journal article" date="2020" name="Nat. Commun.">
        <title>Genome of Tripterygium wilfordii and identification of cytochrome P450 involved in triptolide biosynthesis.</title>
        <authorList>
            <person name="Tu L."/>
            <person name="Su P."/>
            <person name="Zhang Z."/>
            <person name="Gao L."/>
            <person name="Wang J."/>
            <person name="Hu T."/>
            <person name="Zhou J."/>
            <person name="Zhang Y."/>
            <person name="Zhao Y."/>
            <person name="Liu Y."/>
            <person name="Song Y."/>
            <person name="Tong Y."/>
            <person name="Lu Y."/>
            <person name="Yang J."/>
            <person name="Xu C."/>
            <person name="Jia M."/>
            <person name="Peters R.J."/>
            <person name="Huang L."/>
            <person name="Gao W."/>
        </authorList>
    </citation>
    <scope>NUCLEOTIDE SEQUENCE [LARGE SCALE GENOMIC DNA]</scope>
    <source>
        <strain evidence="3">cv. XIE 37</strain>
        <tissue evidence="2">Leaf</tissue>
    </source>
</reference>
<dbReference type="InParanoid" id="A0A7J7DMT3"/>
<name>A0A7J7DMT3_TRIWF</name>
<evidence type="ECO:0000256" key="1">
    <source>
        <dbReference type="SAM" id="Phobius"/>
    </source>
</evidence>
<dbReference type="Proteomes" id="UP000593562">
    <property type="component" value="Unassembled WGS sequence"/>
</dbReference>
<evidence type="ECO:0000313" key="3">
    <source>
        <dbReference type="Proteomes" id="UP000593562"/>
    </source>
</evidence>
<organism evidence="2 3">
    <name type="scientific">Tripterygium wilfordii</name>
    <name type="common">Thunder God vine</name>
    <dbReference type="NCBI Taxonomy" id="458696"/>
    <lineage>
        <taxon>Eukaryota</taxon>
        <taxon>Viridiplantae</taxon>
        <taxon>Streptophyta</taxon>
        <taxon>Embryophyta</taxon>
        <taxon>Tracheophyta</taxon>
        <taxon>Spermatophyta</taxon>
        <taxon>Magnoliopsida</taxon>
        <taxon>eudicotyledons</taxon>
        <taxon>Gunneridae</taxon>
        <taxon>Pentapetalae</taxon>
        <taxon>rosids</taxon>
        <taxon>fabids</taxon>
        <taxon>Celastrales</taxon>
        <taxon>Celastraceae</taxon>
        <taxon>Tripterygium</taxon>
    </lineage>
</organism>
<keyword evidence="1" id="KW-0472">Membrane</keyword>
<sequence length="100" mass="11067">MHLGIGGFGDERDCGSQLALGVLELGLLVADLLHLKHALHDKLVLALFVSVAFILALPWQIELGLSAFVEGDQQVGALVPVRERHPRLHHLRLRGYHLLR</sequence>
<gene>
    <name evidence="2" type="ORF">HS088_TW05G00247</name>
</gene>
<keyword evidence="1" id="KW-0812">Transmembrane</keyword>
<feature type="transmembrane region" description="Helical" evidence="1">
    <location>
        <begin position="43"/>
        <end position="61"/>
    </location>
</feature>
<proteinExistence type="predicted"/>
<evidence type="ECO:0000313" key="2">
    <source>
        <dbReference type="EMBL" id="KAF5747524.1"/>
    </source>
</evidence>
<keyword evidence="1" id="KW-1133">Transmembrane helix</keyword>
<dbReference type="EMBL" id="JAAARO010000005">
    <property type="protein sequence ID" value="KAF5747524.1"/>
    <property type="molecule type" value="Genomic_DNA"/>
</dbReference>